<dbReference type="GO" id="GO:0016020">
    <property type="term" value="C:membrane"/>
    <property type="evidence" value="ECO:0007669"/>
    <property type="project" value="UniProtKB-SubCell"/>
</dbReference>
<keyword evidence="5" id="KW-0677">Repeat</keyword>
<protein>
    <submittedName>
        <fullName evidence="16">Lymphocyte antigen 75</fullName>
    </submittedName>
</protein>
<evidence type="ECO:0000256" key="4">
    <source>
        <dbReference type="ARBA" id="ARBA00022729"/>
    </source>
</evidence>
<accession>A0A8C9S1H4</accession>
<comment type="caution">
    <text evidence="11">Lacks conserved residue(s) required for the propagation of feature annotation.</text>
</comment>
<comment type="subcellular location">
    <subcellularLocation>
        <location evidence="1">Membrane</location>
        <topology evidence="1">Single-pass membrane protein</topology>
    </subcellularLocation>
</comment>
<keyword evidence="7 12" id="KW-0472">Membrane</keyword>
<feature type="domain" description="C-type lectin" evidence="14">
    <location>
        <begin position="362"/>
        <end position="480"/>
    </location>
</feature>
<feature type="domain" description="C-type lectin" evidence="14">
    <location>
        <begin position="949"/>
        <end position="1070"/>
    </location>
</feature>
<dbReference type="Pfam" id="PF00040">
    <property type="entry name" value="fn2"/>
    <property type="match status" value="1"/>
</dbReference>
<evidence type="ECO:0000259" key="14">
    <source>
        <dbReference type="PROSITE" id="PS50041"/>
    </source>
</evidence>
<dbReference type="SMART" id="SM00034">
    <property type="entry name" value="CLECT"/>
    <property type="match status" value="10"/>
</dbReference>
<dbReference type="SMART" id="SM00458">
    <property type="entry name" value="RICIN"/>
    <property type="match status" value="1"/>
</dbReference>
<evidence type="ECO:0000256" key="2">
    <source>
        <dbReference type="ARBA" id="ARBA00022583"/>
    </source>
</evidence>
<evidence type="ECO:0000256" key="11">
    <source>
        <dbReference type="PROSITE-ProRule" id="PRU00479"/>
    </source>
</evidence>
<dbReference type="FunFam" id="3.10.100.10:FF:000036">
    <property type="entry name" value="Lymphocyte antigen 75"/>
    <property type="match status" value="1"/>
</dbReference>
<feature type="domain" description="Fibronectin type-II" evidence="15">
    <location>
        <begin position="149"/>
        <end position="200"/>
    </location>
</feature>
<dbReference type="SMART" id="SM00059">
    <property type="entry name" value="FN2"/>
    <property type="match status" value="1"/>
</dbReference>
<evidence type="ECO:0000256" key="6">
    <source>
        <dbReference type="ARBA" id="ARBA00022989"/>
    </source>
</evidence>
<dbReference type="FunFam" id="3.10.100.10:FF:000047">
    <property type="entry name" value="lymphocyte antigen 75"/>
    <property type="match status" value="1"/>
</dbReference>
<feature type="transmembrane region" description="Helical" evidence="12">
    <location>
        <begin position="1652"/>
        <end position="1673"/>
    </location>
</feature>
<dbReference type="GO" id="GO:0006897">
    <property type="term" value="P:endocytosis"/>
    <property type="evidence" value="ECO:0007669"/>
    <property type="project" value="UniProtKB-KW"/>
</dbReference>
<evidence type="ECO:0000256" key="8">
    <source>
        <dbReference type="ARBA" id="ARBA00023157"/>
    </source>
</evidence>
<dbReference type="InterPro" id="IPR035992">
    <property type="entry name" value="Ricin_B-like_lectins"/>
</dbReference>
<dbReference type="CDD" id="cd00062">
    <property type="entry name" value="FN2"/>
    <property type="match status" value="1"/>
</dbReference>
<keyword evidence="8" id="KW-1015">Disulfide bond</keyword>
<feature type="domain" description="C-type lectin" evidence="14">
    <location>
        <begin position="1522"/>
        <end position="1641"/>
    </location>
</feature>
<dbReference type="InterPro" id="IPR000562">
    <property type="entry name" value="FN_type2_dom"/>
</dbReference>
<dbReference type="OrthoDB" id="6153550at2759"/>
<evidence type="ECO:0000313" key="16">
    <source>
        <dbReference type="Ensembl" id="ENSSFOP00015023804.2"/>
    </source>
</evidence>
<feature type="domain" description="C-type lectin" evidence="14">
    <location>
        <begin position="214"/>
        <end position="334"/>
    </location>
</feature>
<feature type="domain" description="C-type lectin" evidence="14">
    <location>
        <begin position="497"/>
        <end position="604"/>
    </location>
</feature>
<feature type="domain" description="C-type lectin" evidence="14">
    <location>
        <begin position="645"/>
        <end position="782"/>
    </location>
</feature>
<reference evidence="16" key="3">
    <citation type="submission" date="2025-09" db="UniProtKB">
        <authorList>
            <consortium name="Ensembl"/>
        </authorList>
    </citation>
    <scope>IDENTIFICATION</scope>
</reference>
<reference evidence="16" key="2">
    <citation type="submission" date="2025-08" db="UniProtKB">
        <authorList>
            <consortium name="Ensembl"/>
        </authorList>
    </citation>
    <scope>IDENTIFICATION</scope>
</reference>
<evidence type="ECO:0000256" key="13">
    <source>
        <dbReference type="SAM" id="SignalP"/>
    </source>
</evidence>
<dbReference type="SUPFAM" id="SSF50370">
    <property type="entry name" value="Ricin B-like lectins"/>
    <property type="match status" value="1"/>
</dbReference>
<dbReference type="PANTHER" id="PTHR22803">
    <property type="entry name" value="MANNOSE, PHOSPHOLIPASE, LECTIN RECEPTOR RELATED"/>
    <property type="match status" value="1"/>
</dbReference>
<evidence type="ECO:0000313" key="17">
    <source>
        <dbReference type="Proteomes" id="UP000694397"/>
    </source>
</evidence>
<dbReference type="SUPFAM" id="SSF57440">
    <property type="entry name" value="Kringle-like"/>
    <property type="match status" value="1"/>
</dbReference>
<keyword evidence="6 12" id="KW-1133">Transmembrane helix</keyword>
<dbReference type="PROSITE" id="PS50041">
    <property type="entry name" value="C_TYPE_LECTIN_2"/>
    <property type="match status" value="9"/>
</dbReference>
<name>A0A8C9S1H4_SCLFO</name>
<evidence type="ECO:0000259" key="15">
    <source>
        <dbReference type="PROSITE" id="PS51092"/>
    </source>
</evidence>
<evidence type="ECO:0000256" key="5">
    <source>
        <dbReference type="ARBA" id="ARBA00022737"/>
    </source>
</evidence>
<evidence type="ECO:0000256" key="1">
    <source>
        <dbReference type="ARBA" id="ARBA00004167"/>
    </source>
</evidence>
<dbReference type="Gene3D" id="2.80.10.50">
    <property type="match status" value="1"/>
</dbReference>
<feature type="domain" description="C-type lectin" evidence="14">
    <location>
        <begin position="1233"/>
        <end position="1341"/>
    </location>
</feature>
<dbReference type="PROSITE" id="PS51092">
    <property type="entry name" value="FN2_2"/>
    <property type="match status" value="1"/>
</dbReference>
<keyword evidence="9" id="KW-0675">Receptor</keyword>
<feature type="signal peptide" evidence="13">
    <location>
        <begin position="1"/>
        <end position="27"/>
    </location>
</feature>
<dbReference type="InterPro" id="IPR036943">
    <property type="entry name" value="FN_type2_sf"/>
</dbReference>
<feature type="domain" description="C-type lectin" evidence="14">
    <location>
        <begin position="1380"/>
        <end position="1487"/>
    </location>
</feature>
<dbReference type="Gene3D" id="2.10.10.10">
    <property type="entry name" value="Fibronectin, type II, collagen-binding"/>
    <property type="match status" value="1"/>
</dbReference>
<keyword evidence="4 13" id="KW-0732">Signal</keyword>
<keyword evidence="3 12" id="KW-0812">Transmembrane</keyword>
<reference evidence="16 17" key="1">
    <citation type="submission" date="2019-04" db="EMBL/GenBank/DDBJ databases">
        <authorList>
            <consortium name="Wellcome Sanger Institute Data Sharing"/>
        </authorList>
    </citation>
    <scope>NUCLEOTIDE SEQUENCE [LARGE SCALE GENOMIC DNA]</scope>
</reference>
<keyword evidence="10" id="KW-0325">Glycoprotein</keyword>
<evidence type="ECO:0000256" key="7">
    <source>
        <dbReference type="ARBA" id="ARBA00023136"/>
    </source>
</evidence>
<dbReference type="InterPro" id="IPR016186">
    <property type="entry name" value="C-type_lectin-like/link_sf"/>
</dbReference>
<dbReference type="Ensembl" id="ENSSFOT00015024062.2">
    <property type="protein sequence ID" value="ENSSFOP00015023804.2"/>
    <property type="gene ID" value="ENSSFOG00015014625.2"/>
</dbReference>
<dbReference type="SUPFAM" id="SSF56436">
    <property type="entry name" value="C-type lectin-like"/>
    <property type="match status" value="10"/>
</dbReference>
<dbReference type="InterPro" id="IPR013806">
    <property type="entry name" value="Kringle-like"/>
</dbReference>
<evidence type="ECO:0000256" key="12">
    <source>
        <dbReference type="SAM" id="Phobius"/>
    </source>
</evidence>
<dbReference type="PROSITE" id="PS00615">
    <property type="entry name" value="C_TYPE_LECTIN_1"/>
    <property type="match status" value="2"/>
</dbReference>
<evidence type="ECO:0000256" key="10">
    <source>
        <dbReference type="ARBA" id="ARBA00023180"/>
    </source>
</evidence>
<gene>
    <name evidence="16" type="primary">LY75</name>
</gene>
<dbReference type="InterPro" id="IPR050111">
    <property type="entry name" value="C-type_lectin/snaclec_domain"/>
</dbReference>
<feature type="domain" description="C-type lectin" evidence="14">
    <location>
        <begin position="1096"/>
        <end position="1192"/>
    </location>
</feature>
<dbReference type="GeneTree" id="ENSGT01050000244842"/>
<organism evidence="16 17">
    <name type="scientific">Scleropages formosus</name>
    <name type="common">Asian bonytongue</name>
    <name type="synonym">Osteoglossum formosum</name>
    <dbReference type="NCBI Taxonomy" id="113540"/>
    <lineage>
        <taxon>Eukaryota</taxon>
        <taxon>Metazoa</taxon>
        <taxon>Chordata</taxon>
        <taxon>Craniata</taxon>
        <taxon>Vertebrata</taxon>
        <taxon>Euteleostomi</taxon>
        <taxon>Actinopterygii</taxon>
        <taxon>Neopterygii</taxon>
        <taxon>Teleostei</taxon>
        <taxon>Osteoglossocephala</taxon>
        <taxon>Osteoglossomorpha</taxon>
        <taxon>Osteoglossiformes</taxon>
        <taxon>Osteoglossidae</taxon>
        <taxon>Scleropages</taxon>
    </lineage>
</organism>
<dbReference type="Pfam" id="PF00059">
    <property type="entry name" value="Lectin_C"/>
    <property type="match status" value="9"/>
</dbReference>
<proteinExistence type="predicted"/>
<dbReference type="CDD" id="cd00037">
    <property type="entry name" value="CLECT"/>
    <property type="match status" value="9"/>
</dbReference>
<evidence type="ECO:0000256" key="3">
    <source>
        <dbReference type="ARBA" id="ARBA00022692"/>
    </source>
</evidence>
<dbReference type="InterPro" id="IPR018378">
    <property type="entry name" value="C-type_lectin_CS"/>
</dbReference>
<sequence length="1703" mass="191543">TFFPVLWSKRHRAALLLLTGLSCCLLGDDTFSVEHRGSGRCLVADGQQLRLAECAAADLWKWVSGHRLFHVSSGRCLGLEVRSKALRLLDCAPAGDVLWWRCADGVVYTAYQMCLAVVNGTVGAKRDSTDRWSVCERSYQVVHTTLGNSYGAPCYFPFRYNGSWFHECLPDDSDDAAPGLSWCSTTQDFDADGKRGYCLKPETGCGPLWSEKPRQGYCYQLNLRSTVNWHTALASCRSQRAELLSIWGLTPTPTLRSLFRGLSAMCRCRVWIGLEQLDEARGWRWADSSPLAFVRWESGMPNTNVFSAAECAVMNPRGFWKSVLCDKSLPYICKKSLNGSEAESPGLWVNQSTKCASGWAPWNGFCFKLEKERRLAMADAQQRCRTLGAELVSVHSLAQVEAISTAFHADGASDVWTGLKSEGEPVLFRWVDRSPVSFTYWARNEPHPLPGNNASCVSYSGEFHLWRVTPCDEKLSFLCAKEGDVNDTAVATGCPEWKRHGNACYKVDPREVLFKDRCNLSITNRFEQAFINSLIREQATAVTSYFWTGLQDSKNVGEYQWMTTEGPGDRVTFTNWNIYEPALAGGCAVMTTGKTPGKWEVKNCTSFKAGSVCKVDAGPRVPPEPEPDLGQPCAPGWVSADNIRYCYKVFHEERLSRTRTWVEAEHFCQALGAHLPSFRHVEEMDALHSFLRNTISNDRYFWVGLNQRNPGAEGSWEWSDGRPVSSSVFPREFHEDDEYNRDCVAFKRRTLRTFFMLLFDLPLRSFFASPFHCDARLEWVCQIPRGKTPETPEWYNPGGHHETSVFVDGTEFWFVNDTRLGYEEAQLYCSNNESKLARPNSILAFKQILETIFKVRTGPENVTPSTKEAQNLDLASQTVPWPPAMTHEPNFPGTCTSLSIRSIIPGKRTISCETLLPFLCEKLNLTALEKQPALPHPPGRPCGNDSLAFRDKCYRLFKPRHMTFSQANEHCQTMGGTLLTVSSQVEQDFITWALSNRSQKSWIGLKMKPQEMEWVDGSPVTFLNFNPLLLGQVRPLLIHVLDPGSMELCGYMFTERSALIGTWDYMPCRESQYASACQYYADKSEETFIPEGNFTMGEHTYLVVQGNMTWLEALEQCKNKGMELTSVSDAFQQAALTVTVSKANTSLWIGLYSLDDGIHYQWTDGSHTVFSRWSPEPTSGEYVYLDADGFWKAADSEEELAGAICHVPRSKALTEDVVAKCPHKGSGPNWIPFRNNCYTFQLASSRWDDLDKDVRNTCAKFDPKANILTIRDEKENEFVTEQLWPFRDLAQYVWLGMVKGDGANSLKWYDDTYVQFSKWRAGRPNVTQRFMAGLRLDGLWEFFSNPQLFSLFKERSIVVCKIENGSKEEYRKSAGDAVIVGNWSYQGIKGRMTWMEAARACKSAGAHLASIHSSNQDDRVKLVPQRDGFPLWIGFSSQDVGGLSMEWSDGTTVDYKPEGFLSSNSSGDCFMLSPSGSWDRMDCQAKLEGAICYNSSTERSPLSTPQDNGCPQGTGTARWIQYEGHCYAFDMAFFNYSVYSMEDAKAICGALDKSAELLVVNSGEENDFVSKNVAQNPFITGRVWLDVQLNRQGSQSTEYSNWEKGSTLRSPADPACAVLLSTKGGAWDRVSCRDARSRVVCKAPARSEGSPAALILFLIVTFLLLGVVAFIVYRKNRSRFSSTVRYKRNFDEADSTSIITQTE</sequence>
<dbReference type="InterPro" id="IPR001304">
    <property type="entry name" value="C-type_lectin-like"/>
</dbReference>
<keyword evidence="17" id="KW-1185">Reference proteome</keyword>
<dbReference type="Proteomes" id="UP000694397">
    <property type="component" value="Chromosome 14"/>
</dbReference>
<evidence type="ECO:0000256" key="9">
    <source>
        <dbReference type="ARBA" id="ARBA00023170"/>
    </source>
</evidence>
<dbReference type="InterPro" id="IPR000772">
    <property type="entry name" value="Ricin_B_lectin"/>
</dbReference>
<feature type="chain" id="PRO_5034116093" evidence="13">
    <location>
        <begin position="28"/>
        <end position="1703"/>
    </location>
</feature>
<dbReference type="Pfam" id="PF24562">
    <property type="entry name" value="CysR_MRC2_N"/>
    <property type="match status" value="1"/>
</dbReference>
<dbReference type="Gene3D" id="3.10.100.10">
    <property type="entry name" value="Mannose-Binding Protein A, subunit A"/>
    <property type="match status" value="9"/>
</dbReference>
<keyword evidence="2" id="KW-0254">Endocytosis</keyword>
<dbReference type="InterPro" id="IPR016187">
    <property type="entry name" value="CTDL_fold"/>
</dbReference>